<comment type="function">
    <text evidence="1">DNA-dependent RNA polymerase (RNAP) catalyzes the transcription of DNA into RNA using the four ribonucleoside triphosphates as substrates. This subunit is less well bound than the others.</text>
</comment>
<keyword evidence="1" id="KW-0963">Cytoplasm</keyword>
<organism evidence="2 3">
    <name type="scientific">Metallosphaera hakonensis JCM 8857 = DSM 7519</name>
    <dbReference type="NCBI Taxonomy" id="1293036"/>
    <lineage>
        <taxon>Archaea</taxon>
        <taxon>Thermoproteota</taxon>
        <taxon>Thermoprotei</taxon>
        <taxon>Sulfolobales</taxon>
        <taxon>Sulfolobaceae</taxon>
        <taxon>Metallosphaera</taxon>
    </lineage>
</organism>
<dbReference type="PIRSF" id="PIRSF005053">
    <property type="entry name" value="RNA_pol_F_arch"/>
    <property type="match status" value="1"/>
</dbReference>
<dbReference type="GO" id="GO:0003899">
    <property type="term" value="F:DNA-directed RNA polymerase activity"/>
    <property type="evidence" value="ECO:0007669"/>
    <property type="project" value="UniProtKB-UniRule"/>
</dbReference>
<dbReference type="InterPro" id="IPR010924">
    <property type="entry name" value="Rpo4"/>
</dbReference>
<gene>
    <name evidence="1" type="primary">rpo4</name>
    <name evidence="1" type="synonym">rpoF</name>
    <name evidence="2" type="ORF">DFR87_06660</name>
</gene>
<dbReference type="PANTHER" id="PTHR39646:SF1">
    <property type="entry name" value="DNA-DIRECTED RNA POLYMERASE SUBUNIT RPO4"/>
    <property type="match status" value="1"/>
</dbReference>
<accession>A0A2U9IUA7</accession>
<dbReference type="STRING" id="1293036.GCA_001315825_01866"/>
<dbReference type="Gene3D" id="6.10.140.930">
    <property type="match status" value="1"/>
</dbReference>
<comment type="subcellular location">
    <subcellularLocation>
        <location evidence="1">Cytoplasm</location>
    </subcellularLocation>
</comment>
<keyword evidence="1" id="KW-0548">Nucleotidyltransferase</keyword>
<dbReference type="InterPro" id="IPR044876">
    <property type="entry name" value="HRDC_dom_sf"/>
</dbReference>
<dbReference type="GO" id="GO:0006352">
    <property type="term" value="P:DNA-templated transcription initiation"/>
    <property type="evidence" value="ECO:0007669"/>
    <property type="project" value="InterPro"/>
</dbReference>
<dbReference type="RefSeq" id="WP_054836825.1">
    <property type="nucleotide sequence ID" value="NZ_BBBA01000012.1"/>
</dbReference>
<dbReference type="InterPro" id="IPR010997">
    <property type="entry name" value="HRDC-like_sf"/>
</dbReference>
<comment type="catalytic activity">
    <reaction evidence="1">
        <text>RNA(n) + a ribonucleoside 5'-triphosphate = RNA(n+1) + diphosphate</text>
        <dbReference type="Rhea" id="RHEA:21248"/>
        <dbReference type="Rhea" id="RHEA-COMP:14527"/>
        <dbReference type="Rhea" id="RHEA-COMP:17342"/>
        <dbReference type="ChEBI" id="CHEBI:33019"/>
        <dbReference type="ChEBI" id="CHEBI:61557"/>
        <dbReference type="ChEBI" id="CHEBI:140395"/>
        <dbReference type="EC" id="2.7.7.6"/>
    </reaction>
</comment>
<dbReference type="Gene3D" id="1.10.150.80">
    <property type="entry name" value="HRDC domain"/>
    <property type="match status" value="1"/>
</dbReference>
<comment type="similarity">
    <text evidence="1">Belongs to the eukaryotic RPB4 RNA polymerase subunit family.</text>
</comment>
<keyword evidence="1" id="KW-0804">Transcription</keyword>
<dbReference type="Proteomes" id="UP000247586">
    <property type="component" value="Chromosome"/>
</dbReference>
<keyword evidence="1" id="KW-0808">Transferase</keyword>
<dbReference type="EC" id="2.7.7.6" evidence="1"/>
<comment type="subunit">
    <text evidence="1">Part of the RNA polymerase complex. Forms a stalk with Rpo7 that extends from the main structure.</text>
</comment>
<dbReference type="GO" id="GO:0005737">
    <property type="term" value="C:cytoplasm"/>
    <property type="evidence" value="ECO:0007669"/>
    <property type="project" value="UniProtKB-SubCell"/>
</dbReference>
<dbReference type="OrthoDB" id="34109at2157"/>
<dbReference type="GeneID" id="36835008"/>
<protein>
    <recommendedName>
        <fullName evidence="1">DNA-directed RNA polymerase subunit Rpo4</fullName>
        <ecNumber evidence="1">2.7.7.6</ecNumber>
    </recommendedName>
    <alternativeName>
        <fullName evidence="1">DNA-directed RNA polymerase subunit F</fullName>
    </alternativeName>
</protein>
<dbReference type="GO" id="GO:0000166">
    <property type="term" value="F:nucleotide binding"/>
    <property type="evidence" value="ECO:0007669"/>
    <property type="project" value="InterPro"/>
</dbReference>
<proteinExistence type="inferred from homology"/>
<dbReference type="HAMAP" id="MF_00864">
    <property type="entry name" value="RNApol_arch_Rpo4"/>
    <property type="match status" value="1"/>
</dbReference>
<evidence type="ECO:0000256" key="1">
    <source>
        <dbReference type="HAMAP-Rule" id="MF_00864"/>
    </source>
</evidence>
<keyword evidence="1 2" id="KW-0240">DNA-directed RNA polymerase</keyword>
<dbReference type="GO" id="GO:0000428">
    <property type="term" value="C:DNA-directed RNA polymerase complex"/>
    <property type="evidence" value="ECO:0007669"/>
    <property type="project" value="UniProtKB-KW"/>
</dbReference>
<sequence length="112" mass="12863">MSSIQILEEEPIPYSIAKEILKEAIDKGSSSSIIQKTFEYLNSVEKCSPDNARKLMEELRDLVSKKEVRAMISSICPETLDEVRAILVLEGRTFSQEELEKIIELIKRYKNN</sequence>
<dbReference type="PANTHER" id="PTHR39646">
    <property type="entry name" value="RNA POLYMERASE RPB4"/>
    <property type="match status" value="1"/>
</dbReference>
<evidence type="ECO:0000313" key="3">
    <source>
        <dbReference type="Proteomes" id="UP000247586"/>
    </source>
</evidence>
<dbReference type="SUPFAM" id="SSF47819">
    <property type="entry name" value="HRDC-like"/>
    <property type="match status" value="1"/>
</dbReference>
<reference evidence="2" key="1">
    <citation type="submission" date="2018-05" db="EMBL/GenBank/DDBJ databases">
        <title>Complete Genome Sequences of Extremely Thermoacidophilic, Metal-Mobilizing Type-Strain Members of the Archaeal Family Sulfolobaceae: Acidianus brierleyi DSM-1651T, Acidianus sulfidivorans DSM-18786T, Metallosphaera hakonensis DSM-7519T, and Metallosphaera prunae DSM-10039T.</title>
        <authorList>
            <person name="Counts J.A."/>
            <person name="Kelly R.M."/>
        </authorList>
    </citation>
    <scope>NUCLEOTIDE SEQUENCE [LARGE SCALE GENOMIC DNA]</scope>
    <source>
        <strain evidence="2">HO1-1</strain>
    </source>
</reference>
<keyword evidence="3" id="KW-1185">Reference proteome</keyword>
<evidence type="ECO:0000313" key="2">
    <source>
        <dbReference type="EMBL" id="AWR99437.1"/>
    </source>
</evidence>
<dbReference type="KEGG" id="mhk:DFR87_06660"/>
<name>A0A2U9IUA7_9CREN</name>
<dbReference type="AlphaFoldDB" id="A0A2U9IUA7"/>
<dbReference type="NCBIfam" id="NF011553">
    <property type="entry name" value="PRK14981.1-5"/>
    <property type="match status" value="1"/>
</dbReference>
<dbReference type="EMBL" id="CP029287">
    <property type="protein sequence ID" value="AWR99437.1"/>
    <property type="molecule type" value="Genomic_DNA"/>
</dbReference>
<dbReference type="InterPro" id="IPR005574">
    <property type="entry name" value="Rpb4/RPC9"/>
</dbReference>
<dbReference type="Pfam" id="PF03874">
    <property type="entry name" value="RNA_pol_Rpb4"/>
    <property type="match status" value="1"/>
</dbReference>